<dbReference type="InterPro" id="IPR046805">
    <property type="entry name" value="Tra1_ring"/>
</dbReference>
<protein>
    <submittedName>
        <fullName evidence="1">Uncharacterized protein</fullName>
    </submittedName>
</protein>
<organism evidence="1 2">
    <name type="scientific">Exidia glandulosa HHB12029</name>
    <dbReference type="NCBI Taxonomy" id="1314781"/>
    <lineage>
        <taxon>Eukaryota</taxon>
        <taxon>Fungi</taxon>
        <taxon>Dikarya</taxon>
        <taxon>Basidiomycota</taxon>
        <taxon>Agaricomycotina</taxon>
        <taxon>Agaricomycetes</taxon>
        <taxon>Auriculariales</taxon>
        <taxon>Exidiaceae</taxon>
        <taxon>Exidia</taxon>
    </lineage>
</organism>
<gene>
    <name evidence="1" type="ORF">EXIGLDRAFT_113317</name>
</gene>
<dbReference type="Pfam" id="PF20206">
    <property type="entry name" value="Tra1_ring"/>
    <property type="match status" value="1"/>
</dbReference>
<dbReference type="EMBL" id="KV425897">
    <property type="protein sequence ID" value="KZW01026.1"/>
    <property type="molecule type" value="Genomic_DNA"/>
</dbReference>
<evidence type="ECO:0000313" key="2">
    <source>
        <dbReference type="Proteomes" id="UP000077266"/>
    </source>
</evidence>
<dbReference type="OrthoDB" id="5570127at2759"/>
<accession>A0A165NPA1</accession>
<reference evidence="1 2" key="1">
    <citation type="journal article" date="2016" name="Mol. Biol. Evol.">
        <title>Comparative Genomics of Early-Diverging Mushroom-Forming Fungi Provides Insights into the Origins of Lignocellulose Decay Capabilities.</title>
        <authorList>
            <person name="Nagy L.G."/>
            <person name="Riley R."/>
            <person name="Tritt A."/>
            <person name="Adam C."/>
            <person name="Daum C."/>
            <person name="Floudas D."/>
            <person name="Sun H."/>
            <person name="Yadav J.S."/>
            <person name="Pangilinan J."/>
            <person name="Larsson K.H."/>
            <person name="Matsuura K."/>
            <person name="Barry K."/>
            <person name="Labutti K."/>
            <person name="Kuo R."/>
            <person name="Ohm R.A."/>
            <person name="Bhattacharya S.S."/>
            <person name="Shirouzu T."/>
            <person name="Yoshinaga Y."/>
            <person name="Martin F.M."/>
            <person name="Grigoriev I.V."/>
            <person name="Hibbett D.S."/>
        </authorList>
    </citation>
    <scope>NUCLEOTIDE SEQUENCE [LARGE SCALE GENOMIC DNA]</scope>
    <source>
        <strain evidence="1 2">HHB12029</strain>
    </source>
</reference>
<proteinExistence type="predicted"/>
<dbReference type="Proteomes" id="UP000077266">
    <property type="component" value="Unassembled WGS sequence"/>
</dbReference>
<evidence type="ECO:0000313" key="1">
    <source>
        <dbReference type="EMBL" id="KZW01026.1"/>
    </source>
</evidence>
<name>A0A165NPA1_EXIGL</name>
<sequence length="181" mass="20034">MEVARDPDPETAGRRMLTIYSNAFMETVLEGLASPILAEVEAATELVNFIVSDTLALDQAANGKKLKSEERVFMLSQLAIRAQHLCHGDTWLFKLGGTRGFQLLLAHPDAQERSWLVGRELETSTALNTVLKSVQPDQPESVTTNTKEAALVCVKSAIDQLAQLENTEPQFKQRFDILSVH</sequence>
<keyword evidence="2" id="KW-1185">Reference proteome</keyword>
<dbReference type="AlphaFoldDB" id="A0A165NPA1"/>
<dbReference type="InParanoid" id="A0A165NPA1"/>